<dbReference type="InterPro" id="IPR027417">
    <property type="entry name" value="P-loop_NTPase"/>
</dbReference>
<name>A0AAV8RZH2_ENSVE</name>
<dbReference type="InterPro" id="IPR050747">
    <property type="entry name" value="Mitochondrial_chaperone_BCS1"/>
</dbReference>
<dbReference type="InterPro" id="IPR058017">
    <property type="entry name" value="At3g28540-like_C"/>
</dbReference>
<proteinExistence type="inferred from homology"/>
<evidence type="ECO:0000256" key="1">
    <source>
        <dbReference type="ARBA" id="ARBA00007448"/>
    </source>
</evidence>
<accession>A0AAV8RZH2</accession>
<organism evidence="3 4">
    <name type="scientific">Ensete ventricosum</name>
    <name type="common">Abyssinian banana</name>
    <name type="synonym">Musa ensete</name>
    <dbReference type="NCBI Taxonomy" id="4639"/>
    <lineage>
        <taxon>Eukaryota</taxon>
        <taxon>Viridiplantae</taxon>
        <taxon>Streptophyta</taxon>
        <taxon>Embryophyta</taxon>
        <taxon>Tracheophyta</taxon>
        <taxon>Spermatophyta</taxon>
        <taxon>Magnoliopsida</taxon>
        <taxon>Liliopsida</taxon>
        <taxon>Zingiberales</taxon>
        <taxon>Musaceae</taxon>
        <taxon>Ensete</taxon>
    </lineage>
</organism>
<protein>
    <recommendedName>
        <fullName evidence="2">AAA+ ATPase domain-containing protein</fullName>
    </recommendedName>
</protein>
<evidence type="ECO:0000313" key="4">
    <source>
        <dbReference type="Proteomes" id="UP001222027"/>
    </source>
</evidence>
<dbReference type="GO" id="GO:0005524">
    <property type="term" value="F:ATP binding"/>
    <property type="evidence" value="ECO:0007669"/>
    <property type="project" value="InterPro"/>
</dbReference>
<dbReference type="InterPro" id="IPR003593">
    <property type="entry name" value="AAA+_ATPase"/>
</dbReference>
<dbReference type="AlphaFoldDB" id="A0AAV8RZH2"/>
<dbReference type="EMBL" id="JAQQAF010000001">
    <property type="protein sequence ID" value="KAJ8512513.1"/>
    <property type="molecule type" value="Genomic_DNA"/>
</dbReference>
<dbReference type="Pfam" id="PF00004">
    <property type="entry name" value="AAA"/>
    <property type="match status" value="1"/>
</dbReference>
<evidence type="ECO:0000313" key="3">
    <source>
        <dbReference type="EMBL" id="KAJ8512513.1"/>
    </source>
</evidence>
<dbReference type="PANTHER" id="PTHR23070">
    <property type="entry name" value="BCS1 AAA-TYPE ATPASE"/>
    <property type="match status" value="1"/>
</dbReference>
<comment type="similarity">
    <text evidence="1">Belongs to the AAA ATPase family. BCS1 subfamily.</text>
</comment>
<dbReference type="Proteomes" id="UP001222027">
    <property type="component" value="Unassembled WGS sequence"/>
</dbReference>
<reference evidence="3 4" key="1">
    <citation type="submission" date="2022-12" db="EMBL/GenBank/DDBJ databases">
        <title>Chromosome-scale assembly of the Ensete ventricosum genome.</title>
        <authorList>
            <person name="Dussert Y."/>
            <person name="Stocks J."/>
            <person name="Wendawek A."/>
            <person name="Woldeyes F."/>
            <person name="Nichols R.A."/>
            <person name="Borrell J.S."/>
        </authorList>
    </citation>
    <scope>NUCLEOTIDE SEQUENCE [LARGE SCALE GENOMIC DNA]</scope>
    <source>
        <strain evidence="4">cv. Maze</strain>
        <tissue evidence="3">Seeds</tissue>
    </source>
</reference>
<dbReference type="InterPro" id="IPR003959">
    <property type="entry name" value="ATPase_AAA_core"/>
</dbReference>
<dbReference type="SUPFAM" id="SSF52540">
    <property type="entry name" value="P-loop containing nucleoside triphosphate hydrolases"/>
    <property type="match status" value="1"/>
</dbReference>
<dbReference type="Gene3D" id="3.40.50.300">
    <property type="entry name" value="P-loop containing nucleotide triphosphate hydrolases"/>
    <property type="match status" value="1"/>
</dbReference>
<keyword evidence="4" id="KW-1185">Reference proteome</keyword>
<comment type="caution">
    <text evidence="3">The sequence shown here is derived from an EMBL/GenBank/DDBJ whole genome shotgun (WGS) entry which is preliminary data.</text>
</comment>
<feature type="domain" description="AAA+ ATPase" evidence="2">
    <location>
        <begin position="225"/>
        <end position="352"/>
    </location>
</feature>
<dbReference type="SMART" id="SM00382">
    <property type="entry name" value="AAA"/>
    <property type="match status" value="1"/>
</dbReference>
<dbReference type="Pfam" id="PF25568">
    <property type="entry name" value="AAA_lid_At3g28540"/>
    <property type="match status" value="1"/>
</dbReference>
<evidence type="ECO:0000259" key="2">
    <source>
        <dbReference type="SMART" id="SM00382"/>
    </source>
</evidence>
<gene>
    <name evidence="3" type="ORF">OPV22_002947</name>
</gene>
<sequence length="463" mass="51419">MFPSDPVSVVVAVVGGLFLLRAGLSFKCLLDFVGRWWSWLDEHTHAYQSFEIPRYTESGLENPLSRHATAYVASLSSLEFAGAPAVAIVSSGDEPNEFSFHPTPSHPVPDSFLGCRLFWSAIGEGDRLVLRLRRQDRTRVLRPYLQHVESAAKNLELRRRETKLFIISSGVGESGEPRWRPVALFTHPARLDTVAMDPEVKAWVRADLEAFLNGRAYYHRVGRNWRRSYLLHGPPGTGKTSFAAAIAKFLHYDIYDLDLALVSGGADLKALLVATAARSVILVEDLDLYLSAKGSHEGNSRHARMLNFMDGILSCCGDEKVMVYTVTSIEAVDPAVLREGRLDVHIHFPMCDFQAFKTLARSYLRLNDHKMYPMVEEVFQSGAKISPAKVSEIMIANRGSPKRALKLVITELKLSSSASNLGQLIGLKDRGGDAPLAENNSPTVRELGRCCGVIKSRRRRALC</sequence>
<dbReference type="GO" id="GO:0016887">
    <property type="term" value="F:ATP hydrolysis activity"/>
    <property type="evidence" value="ECO:0007669"/>
    <property type="project" value="InterPro"/>
</dbReference>